<feature type="domain" description="EamA" evidence="8">
    <location>
        <begin position="32"/>
        <end position="175"/>
    </location>
</feature>
<dbReference type="PANTHER" id="PTHR32322">
    <property type="entry name" value="INNER MEMBRANE TRANSPORTER"/>
    <property type="match status" value="1"/>
</dbReference>
<evidence type="ECO:0000256" key="6">
    <source>
        <dbReference type="SAM" id="MobiDB-lite"/>
    </source>
</evidence>
<dbReference type="Pfam" id="PF00892">
    <property type="entry name" value="EamA"/>
    <property type="match status" value="2"/>
</dbReference>
<dbReference type="AlphaFoldDB" id="A0A1X7BMC2"/>
<keyword evidence="10" id="KW-1185">Reference proteome</keyword>
<feature type="transmembrane region" description="Helical" evidence="7">
    <location>
        <begin position="130"/>
        <end position="152"/>
    </location>
</feature>
<feature type="transmembrane region" description="Helical" evidence="7">
    <location>
        <begin position="159"/>
        <end position="177"/>
    </location>
</feature>
<protein>
    <submittedName>
        <fullName evidence="9">EamA-like transporter family protein</fullName>
    </submittedName>
</protein>
<evidence type="ECO:0000256" key="1">
    <source>
        <dbReference type="ARBA" id="ARBA00004651"/>
    </source>
</evidence>
<keyword evidence="2" id="KW-1003">Cell membrane</keyword>
<sequence length="407" mass="44037">MVRTGTYQFQATFGALFGFRAPSVAALGALAAWIAVILYASSNSIVTALVDIGQMNPVAGGRNAITYTNLYILGSVISLLPLALLYRRDLKRDNLRRLTRRHWSLLTVSAVLSSVLTPGLFFYALEHTTVTNIVLVGRIEPPLFLLATWFFLRERLNPWAMLAGLVALVGAIVIIGADSGMVSFGKGELATVAATLSFIASTIVTRAGLRDVPIGVFAVFRTVIGASLYFILVTAIFGADQFQDLFAPVLWQWVWLYAIVVIVLGQIAWNFGLKHARAGEVSLATSFSPMAAILIAMALLGEDPGPGLIPGGVLIVIAIVIGHLGRDTAKDQTAKSKDRHVVIRPYWEIPGWMPNHVAVRPLTSTAALATPPPGDKARSKGRTDRQTMPSLQRRHFPPLLNGKFQSS</sequence>
<dbReference type="SUPFAM" id="SSF103481">
    <property type="entry name" value="Multidrug resistance efflux transporter EmrE"/>
    <property type="match status" value="2"/>
</dbReference>
<dbReference type="InterPro" id="IPR050638">
    <property type="entry name" value="AA-Vitamin_Transporters"/>
</dbReference>
<evidence type="ECO:0000256" key="4">
    <source>
        <dbReference type="ARBA" id="ARBA00022989"/>
    </source>
</evidence>
<accession>A0A1X7BMC2</accession>
<feature type="transmembrane region" description="Helical" evidence="7">
    <location>
        <begin position="189"/>
        <end position="209"/>
    </location>
</feature>
<evidence type="ECO:0000259" key="8">
    <source>
        <dbReference type="Pfam" id="PF00892"/>
    </source>
</evidence>
<dbReference type="RefSeq" id="WP_085798705.1">
    <property type="nucleotide sequence ID" value="NZ_FWXB01000001.1"/>
</dbReference>
<dbReference type="OrthoDB" id="505666at2"/>
<feature type="domain" description="EamA" evidence="8">
    <location>
        <begin position="186"/>
        <end position="321"/>
    </location>
</feature>
<evidence type="ECO:0000256" key="5">
    <source>
        <dbReference type="ARBA" id="ARBA00023136"/>
    </source>
</evidence>
<evidence type="ECO:0000256" key="3">
    <source>
        <dbReference type="ARBA" id="ARBA00022692"/>
    </source>
</evidence>
<evidence type="ECO:0000256" key="7">
    <source>
        <dbReference type="SAM" id="Phobius"/>
    </source>
</evidence>
<organism evidence="9 10">
    <name type="scientific">Roseovarius aestuarii</name>
    <dbReference type="NCBI Taxonomy" id="475083"/>
    <lineage>
        <taxon>Bacteria</taxon>
        <taxon>Pseudomonadati</taxon>
        <taxon>Pseudomonadota</taxon>
        <taxon>Alphaproteobacteria</taxon>
        <taxon>Rhodobacterales</taxon>
        <taxon>Roseobacteraceae</taxon>
        <taxon>Roseovarius</taxon>
    </lineage>
</organism>
<dbReference type="Proteomes" id="UP000193224">
    <property type="component" value="Unassembled WGS sequence"/>
</dbReference>
<keyword evidence="5 7" id="KW-0472">Membrane</keyword>
<evidence type="ECO:0000313" key="10">
    <source>
        <dbReference type="Proteomes" id="UP000193224"/>
    </source>
</evidence>
<feature type="compositionally biased region" description="Basic and acidic residues" evidence="6">
    <location>
        <begin position="375"/>
        <end position="385"/>
    </location>
</feature>
<feature type="transmembrane region" description="Helical" evidence="7">
    <location>
        <begin position="216"/>
        <end position="238"/>
    </location>
</feature>
<feature type="region of interest" description="Disordered" evidence="6">
    <location>
        <begin position="364"/>
        <end position="407"/>
    </location>
</feature>
<feature type="transmembrane region" description="Helical" evidence="7">
    <location>
        <begin position="105"/>
        <end position="124"/>
    </location>
</feature>
<feature type="transmembrane region" description="Helical" evidence="7">
    <location>
        <begin position="21"/>
        <end position="40"/>
    </location>
</feature>
<feature type="transmembrane region" description="Helical" evidence="7">
    <location>
        <begin position="64"/>
        <end position="85"/>
    </location>
</feature>
<proteinExistence type="predicted"/>
<reference evidence="9 10" key="1">
    <citation type="submission" date="2017-03" db="EMBL/GenBank/DDBJ databases">
        <authorList>
            <person name="Afonso C.L."/>
            <person name="Miller P.J."/>
            <person name="Scott M.A."/>
            <person name="Spackman E."/>
            <person name="Goraichik I."/>
            <person name="Dimitrov K.M."/>
            <person name="Suarez D.L."/>
            <person name="Swayne D.E."/>
        </authorList>
    </citation>
    <scope>NUCLEOTIDE SEQUENCE [LARGE SCALE GENOMIC DNA]</scope>
    <source>
        <strain evidence="9 10">CECT 7745</strain>
    </source>
</reference>
<gene>
    <name evidence="9" type="ORF">ROA7745_00583</name>
</gene>
<name>A0A1X7BMC2_9RHOB</name>
<keyword evidence="4 7" id="KW-1133">Transmembrane helix</keyword>
<dbReference type="PANTHER" id="PTHR32322:SF18">
    <property type="entry name" value="S-ADENOSYLMETHIONINE_S-ADENOSYLHOMOCYSTEINE TRANSPORTER"/>
    <property type="match status" value="1"/>
</dbReference>
<evidence type="ECO:0000256" key="2">
    <source>
        <dbReference type="ARBA" id="ARBA00022475"/>
    </source>
</evidence>
<dbReference type="InterPro" id="IPR037185">
    <property type="entry name" value="EmrE-like"/>
</dbReference>
<dbReference type="GO" id="GO:0005886">
    <property type="term" value="C:plasma membrane"/>
    <property type="evidence" value="ECO:0007669"/>
    <property type="project" value="UniProtKB-SubCell"/>
</dbReference>
<dbReference type="InterPro" id="IPR000620">
    <property type="entry name" value="EamA_dom"/>
</dbReference>
<evidence type="ECO:0000313" key="9">
    <source>
        <dbReference type="EMBL" id="SMC10776.1"/>
    </source>
</evidence>
<feature type="transmembrane region" description="Helical" evidence="7">
    <location>
        <begin position="250"/>
        <end position="269"/>
    </location>
</feature>
<comment type="subcellular location">
    <subcellularLocation>
        <location evidence="1">Cell membrane</location>
        <topology evidence="1">Multi-pass membrane protein</topology>
    </subcellularLocation>
</comment>
<feature type="transmembrane region" description="Helical" evidence="7">
    <location>
        <begin position="307"/>
        <end position="325"/>
    </location>
</feature>
<feature type="transmembrane region" description="Helical" evidence="7">
    <location>
        <begin position="281"/>
        <end position="301"/>
    </location>
</feature>
<dbReference type="EMBL" id="FWXB01000001">
    <property type="protein sequence ID" value="SMC10776.1"/>
    <property type="molecule type" value="Genomic_DNA"/>
</dbReference>
<keyword evidence="3 7" id="KW-0812">Transmembrane</keyword>